<feature type="transmembrane region" description="Helical" evidence="1">
    <location>
        <begin position="36"/>
        <end position="56"/>
    </location>
</feature>
<evidence type="ECO:0000313" key="3">
    <source>
        <dbReference type="Proteomes" id="UP001597218"/>
    </source>
</evidence>
<dbReference type="InterPro" id="IPR009793">
    <property type="entry name" value="DUF1361"/>
</dbReference>
<gene>
    <name evidence="2" type="ORF">ACFSFY_16155</name>
</gene>
<evidence type="ECO:0000313" key="2">
    <source>
        <dbReference type="EMBL" id="MFD1929576.1"/>
    </source>
</evidence>
<sequence>MGSFFEKYKGILLFMFMYFCICLVMLFKSTDFLYAMLSWNVLLAVLPLFIVGKAIVTVGQRKIGGSIFWMFLWLFFFPNSVYMVTDFIHISNEKFMWMIEVERYSQDSGVVYSNDIMVWAKLFVIGMGFFFSILVGLESFYIFEQIIRKNYSKIICYVSIFGVALLTGIGVYIGRFLRFNSWDILFNPLQLLKQVAEIDEFAIQFIIAFTIFVLGSYILFRTFRKQSMLKI</sequence>
<feature type="transmembrane region" description="Helical" evidence="1">
    <location>
        <begin position="12"/>
        <end position="30"/>
    </location>
</feature>
<reference evidence="3" key="1">
    <citation type="journal article" date="2019" name="Int. J. Syst. Evol. Microbiol.">
        <title>The Global Catalogue of Microorganisms (GCM) 10K type strain sequencing project: providing services to taxonomists for standard genome sequencing and annotation.</title>
        <authorList>
            <consortium name="The Broad Institute Genomics Platform"/>
            <consortium name="The Broad Institute Genome Sequencing Center for Infectious Disease"/>
            <person name="Wu L."/>
            <person name="Ma J."/>
        </authorList>
    </citation>
    <scope>NUCLEOTIDE SEQUENCE [LARGE SCALE GENOMIC DNA]</scope>
    <source>
        <strain evidence="3">CGMCC 4.7177</strain>
    </source>
</reference>
<dbReference type="Pfam" id="PF07099">
    <property type="entry name" value="DUF1361"/>
    <property type="match status" value="1"/>
</dbReference>
<keyword evidence="1" id="KW-0472">Membrane</keyword>
<feature type="transmembrane region" description="Helical" evidence="1">
    <location>
        <begin position="154"/>
        <end position="173"/>
    </location>
</feature>
<dbReference type="Proteomes" id="UP001597218">
    <property type="component" value="Unassembled WGS sequence"/>
</dbReference>
<keyword evidence="1" id="KW-1133">Transmembrane helix</keyword>
<keyword evidence="1" id="KW-0812">Transmembrane</keyword>
<feature type="transmembrane region" description="Helical" evidence="1">
    <location>
        <begin position="68"/>
        <end position="90"/>
    </location>
</feature>
<evidence type="ECO:0000256" key="1">
    <source>
        <dbReference type="SAM" id="Phobius"/>
    </source>
</evidence>
<keyword evidence="3" id="KW-1185">Reference proteome</keyword>
<protein>
    <submittedName>
        <fullName evidence="2">DUF1361 domain-containing protein</fullName>
    </submittedName>
</protein>
<feature type="transmembrane region" description="Helical" evidence="1">
    <location>
        <begin position="201"/>
        <end position="220"/>
    </location>
</feature>
<organism evidence="2 3">
    <name type="scientific">Sporosarcina siberiensis</name>
    <dbReference type="NCBI Taxonomy" id="1365606"/>
    <lineage>
        <taxon>Bacteria</taxon>
        <taxon>Bacillati</taxon>
        <taxon>Bacillota</taxon>
        <taxon>Bacilli</taxon>
        <taxon>Bacillales</taxon>
        <taxon>Caryophanaceae</taxon>
        <taxon>Sporosarcina</taxon>
    </lineage>
</organism>
<proteinExistence type="predicted"/>
<feature type="transmembrane region" description="Helical" evidence="1">
    <location>
        <begin position="118"/>
        <end position="142"/>
    </location>
</feature>
<comment type="caution">
    <text evidence="2">The sequence shown here is derived from an EMBL/GenBank/DDBJ whole genome shotgun (WGS) entry which is preliminary data.</text>
</comment>
<accession>A0ABW4SLT5</accession>
<name>A0ABW4SLT5_9BACL</name>
<dbReference type="EMBL" id="JBHUGI010000035">
    <property type="protein sequence ID" value="MFD1929576.1"/>
    <property type="molecule type" value="Genomic_DNA"/>
</dbReference>